<dbReference type="EMBL" id="PYMA01000004">
    <property type="protein sequence ID" value="PSW20338.1"/>
    <property type="molecule type" value="Genomic_DNA"/>
</dbReference>
<dbReference type="Proteomes" id="UP000241771">
    <property type="component" value="Unassembled WGS sequence"/>
</dbReference>
<dbReference type="OrthoDB" id="5816433at2"/>
<accession>A0A2T3NVS8</accession>
<name>A0A2T3NVS8_9GAMM</name>
<keyword evidence="3" id="KW-1185">Reference proteome</keyword>
<dbReference type="AlphaFoldDB" id="A0A2T3NVS8"/>
<gene>
    <name evidence="2" type="ORF">C9I98_09825</name>
</gene>
<proteinExistence type="predicted"/>
<evidence type="ECO:0000313" key="2">
    <source>
        <dbReference type="EMBL" id="PSW20338.1"/>
    </source>
</evidence>
<organism evidence="2 3">
    <name type="scientific">Photobacterium sanctipauli</name>
    <dbReference type="NCBI Taxonomy" id="1342794"/>
    <lineage>
        <taxon>Bacteria</taxon>
        <taxon>Pseudomonadati</taxon>
        <taxon>Pseudomonadota</taxon>
        <taxon>Gammaproteobacteria</taxon>
        <taxon>Vibrionales</taxon>
        <taxon>Vibrionaceae</taxon>
        <taxon>Photobacterium</taxon>
    </lineage>
</organism>
<sequence length="202" mass="23137">MKSVILLTYFFFASHLHAEDSLNIPINQYTALNILAKFKISTAELPNGTGDNQDGLIGDDLNKNTIRDDFERALLSTYQQPEFVAMGVLASIKWSQLFILDLSSTVDQNHSELLALTMDNLAIDACYEQLVKAIPMLQNPKTSFFNTPVRQQAKQQIEQQIRKRVPVQSFQETHYKHPCDVFKVLIEDFPIKNQPIEIYSMR</sequence>
<keyword evidence="1" id="KW-0732">Signal</keyword>
<evidence type="ECO:0000256" key="1">
    <source>
        <dbReference type="SAM" id="SignalP"/>
    </source>
</evidence>
<dbReference type="RefSeq" id="WP_036824915.1">
    <property type="nucleotide sequence ID" value="NZ_JGVO01000583.1"/>
</dbReference>
<protein>
    <submittedName>
        <fullName evidence="2">Uncharacterized protein</fullName>
    </submittedName>
</protein>
<feature type="signal peptide" evidence="1">
    <location>
        <begin position="1"/>
        <end position="18"/>
    </location>
</feature>
<evidence type="ECO:0000313" key="3">
    <source>
        <dbReference type="Proteomes" id="UP000241771"/>
    </source>
</evidence>
<reference evidence="2 3" key="1">
    <citation type="submission" date="2018-01" db="EMBL/GenBank/DDBJ databases">
        <title>Whole genome sequencing of Histamine producing bacteria.</title>
        <authorList>
            <person name="Butler K."/>
        </authorList>
    </citation>
    <scope>NUCLEOTIDE SEQUENCE [LARGE SCALE GENOMIC DNA]</scope>
    <source>
        <strain evidence="2 3">DSM 100436</strain>
    </source>
</reference>
<feature type="chain" id="PRO_5015406737" evidence="1">
    <location>
        <begin position="19"/>
        <end position="202"/>
    </location>
</feature>
<comment type="caution">
    <text evidence="2">The sequence shown here is derived from an EMBL/GenBank/DDBJ whole genome shotgun (WGS) entry which is preliminary data.</text>
</comment>